<sequence length="360" mass="39163">MLVTASTVLDTPDNLRRFVADNLASGVDHMVVFLDAPGAAGQAEARAHLEGHPHVTLVACDRSWWHGDRPERLNVRQRINANVALALFDGVEEVDWVVHVDGDEVVDVDPDALASVPAEAPALWLAPCEAVSTMHPVGRPTAFKHLLDDDDLHLLAVLGVIDQPTNQAFFHGHVLGKSGVRPGAGLRLTLHDPVTPDGDRPPPGARYEHPGLRVLHFDAVSGEDFVRKWRAMSAAGPVALRPDRVPMVRALRRLVQMDLPDEVASRYLARIYEATTQDDVGVLEDLGLLLHVDPGAGRHRPEVLPPAAADRVSARLDELRAAGKRSYHVNHRPAPGGADGPRTGPATDRPGLLRRRRDRS</sequence>
<feature type="compositionally biased region" description="Basic residues" evidence="1">
    <location>
        <begin position="322"/>
        <end position="331"/>
    </location>
</feature>
<gene>
    <name evidence="2" type="ORF">ENKNEFLB_03281</name>
</gene>
<dbReference type="Pfam" id="PF13704">
    <property type="entry name" value="Glyco_tranf_2_4"/>
    <property type="match status" value="1"/>
</dbReference>
<reference evidence="2 3" key="1">
    <citation type="submission" date="2021-05" db="EMBL/GenBank/DDBJ databases">
        <title>Complete genome of Nocardioides aquaticus KCTC 9944T isolated from meromictic and hypersaline Ekho Lake, Antarctica.</title>
        <authorList>
            <person name="Hwang K."/>
            <person name="Kim K.M."/>
            <person name="Choe H."/>
        </authorList>
    </citation>
    <scope>NUCLEOTIDE SEQUENCE [LARGE SCALE GENOMIC DNA]</scope>
    <source>
        <strain evidence="2 3">KCTC 9944</strain>
    </source>
</reference>
<name>A0ABX8EK28_9ACTN</name>
<keyword evidence="3" id="KW-1185">Reference proteome</keyword>
<organism evidence="2 3">
    <name type="scientific">Nocardioides aquaticus</name>
    <dbReference type="NCBI Taxonomy" id="160826"/>
    <lineage>
        <taxon>Bacteria</taxon>
        <taxon>Bacillati</taxon>
        <taxon>Actinomycetota</taxon>
        <taxon>Actinomycetes</taxon>
        <taxon>Propionibacteriales</taxon>
        <taxon>Nocardioidaceae</taxon>
        <taxon>Nocardioides</taxon>
    </lineage>
</organism>
<evidence type="ECO:0000313" key="3">
    <source>
        <dbReference type="Proteomes" id="UP000679307"/>
    </source>
</evidence>
<evidence type="ECO:0000256" key="1">
    <source>
        <dbReference type="SAM" id="MobiDB-lite"/>
    </source>
</evidence>
<dbReference type="RefSeq" id="WP_214056351.1">
    <property type="nucleotide sequence ID" value="NZ_BAAAHS010000108.1"/>
</dbReference>
<feature type="region of interest" description="Disordered" evidence="1">
    <location>
        <begin position="322"/>
        <end position="360"/>
    </location>
</feature>
<proteinExistence type="predicted"/>
<evidence type="ECO:0008006" key="4">
    <source>
        <dbReference type="Google" id="ProtNLM"/>
    </source>
</evidence>
<accession>A0ABX8EK28</accession>
<dbReference type="EMBL" id="CP075371">
    <property type="protein sequence ID" value="QVT80880.1"/>
    <property type="molecule type" value="Genomic_DNA"/>
</dbReference>
<evidence type="ECO:0000313" key="2">
    <source>
        <dbReference type="EMBL" id="QVT80880.1"/>
    </source>
</evidence>
<dbReference type="Proteomes" id="UP000679307">
    <property type="component" value="Chromosome"/>
</dbReference>
<protein>
    <recommendedName>
        <fullName evidence="4">Glycosyltransferase family 2 protein</fullName>
    </recommendedName>
</protein>